<dbReference type="EMBL" id="MJFZ01002094">
    <property type="protein sequence ID" value="RAW21059.1"/>
    <property type="molecule type" value="Genomic_DNA"/>
</dbReference>
<dbReference type="Gene3D" id="2.170.270.10">
    <property type="entry name" value="SET domain"/>
    <property type="match status" value="1"/>
</dbReference>
<reference evidence="3 4" key="1">
    <citation type="submission" date="2018-01" db="EMBL/GenBank/DDBJ databases">
        <title>Draft genome of the strawberry crown rot pathogen Phytophthora cactorum.</title>
        <authorList>
            <person name="Armitage A.D."/>
            <person name="Lysoe E."/>
            <person name="Nellist C.F."/>
            <person name="Harrison R.J."/>
            <person name="Brurberg M.B."/>
        </authorList>
    </citation>
    <scope>NUCLEOTIDE SEQUENCE [LARGE SCALE GENOMIC DNA]</scope>
    <source>
        <strain evidence="3 4">10300</strain>
    </source>
</reference>
<reference evidence="2" key="2">
    <citation type="submission" date="2018-10" db="EMBL/GenBank/DDBJ databases">
        <title>Effector identification in a new, highly contiguous assembly of the strawberry crown rot pathogen Phytophthora cactorum.</title>
        <authorList>
            <person name="Armitage A.D."/>
            <person name="Nellist C.F."/>
            <person name="Bates H."/>
            <person name="Vickerstaff R.J."/>
            <person name="Harrison R.J."/>
        </authorList>
    </citation>
    <scope>NUCLEOTIDE SEQUENCE</scope>
    <source>
        <strain evidence="2">4032</strain>
    </source>
</reference>
<feature type="domain" description="SET" evidence="1">
    <location>
        <begin position="40"/>
        <end position="147"/>
    </location>
</feature>
<dbReference type="VEuPathDB" id="FungiDB:PC110_g22498"/>
<protein>
    <recommendedName>
        <fullName evidence="1">SET domain-containing protein</fullName>
    </recommendedName>
</protein>
<gene>
    <name evidence="3" type="ORF">PC110_g22498</name>
    <name evidence="2" type="ORF">PC115_g22815</name>
</gene>
<comment type="caution">
    <text evidence="3">The sequence shown here is derived from an EMBL/GenBank/DDBJ whole genome shotgun (WGS) entry which is preliminary data.</text>
</comment>
<dbReference type="AlphaFoldDB" id="A0A329RAU1"/>
<sequence>MSNGSATTSQHGHQRRTCHAVVYYTTIYVLRCSNAPRTLTSLKLFDTGRVGLGVYTTTGLNIGDVAGKYCGELSEFPAIIQGQPNQAVKQNSGYTLLCNAKSTKRNYAHACDPNAAFVEQQTRTRVKVLVKTIKDVKPGAQITVHYGNERWFQCACDACWQDPGEEREQEDGE</sequence>
<dbReference type="OrthoDB" id="59296at2759"/>
<name>A0A329RAU1_9STRA</name>
<proteinExistence type="predicted"/>
<keyword evidence="4" id="KW-1185">Reference proteome</keyword>
<dbReference type="Pfam" id="PF00856">
    <property type="entry name" value="SET"/>
    <property type="match status" value="1"/>
</dbReference>
<evidence type="ECO:0000313" key="2">
    <source>
        <dbReference type="EMBL" id="KAG2879398.1"/>
    </source>
</evidence>
<dbReference type="PROSITE" id="PS50280">
    <property type="entry name" value="SET"/>
    <property type="match status" value="1"/>
</dbReference>
<dbReference type="SUPFAM" id="SSF82199">
    <property type="entry name" value="SET domain"/>
    <property type="match status" value="1"/>
</dbReference>
<dbReference type="SMART" id="SM00317">
    <property type="entry name" value="SET"/>
    <property type="match status" value="1"/>
</dbReference>
<accession>A0A329RAU1</accession>
<evidence type="ECO:0000313" key="4">
    <source>
        <dbReference type="Proteomes" id="UP000251314"/>
    </source>
</evidence>
<organism evidence="3 4">
    <name type="scientific">Phytophthora cactorum</name>
    <dbReference type="NCBI Taxonomy" id="29920"/>
    <lineage>
        <taxon>Eukaryota</taxon>
        <taxon>Sar</taxon>
        <taxon>Stramenopiles</taxon>
        <taxon>Oomycota</taxon>
        <taxon>Peronosporomycetes</taxon>
        <taxon>Peronosporales</taxon>
        <taxon>Peronosporaceae</taxon>
        <taxon>Phytophthora</taxon>
    </lineage>
</organism>
<dbReference type="Proteomes" id="UP000251314">
    <property type="component" value="Unassembled WGS sequence"/>
</dbReference>
<dbReference type="EMBL" id="RCMI01002014">
    <property type="protein sequence ID" value="KAG2879398.1"/>
    <property type="molecule type" value="Genomic_DNA"/>
</dbReference>
<dbReference type="Proteomes" id="UP000774804">
    <property type="component" value="Unassembled WGS sequence"/>
</dbReference>
<evidence type="ECO:0000259" key="1">
    <source>
        <dbReference type="PROSITE" id="PS50280"/>
    </source>
</evidence>
<dbReference type="InterPro" id="IPR046341">
    <property type="entry name" value="SET_dom_sf"/>
</dbReference>
<evidence type="ECO:0000313" key="3">
    <source>
        <dbReference type="EMBL" id="RAW21059.1"/>
    </source>
</evidence>
<dbReference type="InterPro" id="IPR001214">
    <property type="entry name" value="SET_dom"/>
</dbReference>